<dbReference type="PANTHER" id="PTHR46072">
    <property type="entry name" value="AMIDASE-RELATED-RELATED"/>
    <property type="match status" value="1"/>
</dbReference>
<dbReference type="EMBL" id="JAGFBS010000001">
    <property type="protein sequence ID" value="KAG6381958.1"/>
    <property type="molecule type" value="Genomic_DNA"/>
</dbReference>
<organism evidence="7 8">
    <name type="scientific">Boletus reticuloceps</name>
    <dbReference type="NCBI Taxonomy" id="495285"/>
    <lineage>
        <taxon>Eukaryota</taxon>
        <taxon>Fungi</taxon>
        <taxon>Dikarya</taxon>
        <taxon>Basidiomycota</taxon>
        <taxon>Agaricomycotina</taxon>
        <taxon>Agaricomycetes</taxon>
        <taxon>Agaricomycetidae</taxon>
        <taxon>Boletales</taxon>
        <taxon>Boletineae</taxon>
        <taxon>Boletaceae</taxon>
        <taxon>Boletoideae</taxon>
        <taxon>Boletus</taxon>
    </lineage>
</organism>
<dbReference type="EC" id="3.5.1.4" evidence="3"/>
<feature type="active site" description="Charge relay system" evidence="5">
    <location>
        <position position="218"/>
    </location>
</feature>
<accession>A0A8I2Z311</accession>
<dbReference type="OrthoDB" id="6428749at2759"/>
<dbReference type="Pfam" id="PF01425">
    <property type="entry name" value="Amidase"/>
    <property type="match status" value="1"/>
</dbReference>
<evidence type="ECO:0000256" key="3">
    <source>
        <dbReference type="ARBA" id="ARBA00012922"/>
    </source>
</evidence>
<evidence type="ECO:0000313" key="8">
    <source>
        <dbReference type="Proteomes" id="UP000683000"/>
    </source>
</evidence>
<dbReference type="PIRSF" id="PIRSF001221">
    <property type="entry name" value="Amidase_fungi"/>
    <property type="match status" value="1"/>
</dbReference>
<dbReference type="SUPFAM" id="SSF75304">
    <property type="entry name" value="Amidase signature (AS) enzymes"/>
    <property type="match status" value="1"/>
</dbReference>
<gene>
    <name evidence="7" type="ORF">JVT61DRAFT_585</name>
</gene>
<dbReference type="AlphaFoldDB" id="A0A8I2Z311"/>
<dbReference type="InterPro" id="IPR036928">
    <property type="entry name" value="AS_sf"/>
</dbReference>
<dbReference type="GO" id="GO:0004040">
    <property type="term" value="F:amidase activity"/>
    <property type="evidence" value="ECO:0007669"/>
    <property type="project" value="UniProtKB-EC"/>
</dbReference>
<evidence type="ECO:0000259" key="6">
    <source>
        <dbReference type="Pfam" id="PF01425"/>
    </source>
</evidence>
<sequence length="548" mass="60340">MSSSISSRTRGSTGNAYFRQQVSAQLSRLQNQIPSSYHLPESLLENPPLNVTSIPETCGILTKEELAITDLDATDILTKIRSGELTAVAVVTAFGKRAAIAHQLTACLTDFFLEEGIQRAKELDAYFKVHGTTIGPLHGLPISIKDQMPVKGRWGSAGFLSTLQISPDDCFLTSVLRDLGAVFYVKTNQPQTIMHLEAQSFYGRTLNPHNLNLSPGGSSGGEAALLALKGSCMGMGSDGGGSIRAPCAFAGLYGIRPTGNTFPYSGVLWYQDGNDSTTASGGPMCRSARDLEMLIKAAQSTEPWLRDPSLFPIPLQLPNISQKKIRIGVMFHDRVVMPHPPVLRALRLAETKLRASEEVEVVEYVPYNHKEGYSIIRGLYFYDGGETVRRLLKDGGEDILPLSEWVISPPHTRNLTATQSWELRHKRDLFRHAYLQQWREQQVDVLLCPPYTGVAPRHDTARYWGYTAIWNLLDYPGAVFPTGLVVDPALDPADTLASSLGPEDSYNRQQYEPNVYVGAPINLQIVAPRFNDGMVLAALNVIERIVKS</sequence>
<reference evidence="7" key="1">
    <citation type="submission" date="2021-03" db="EMBL/GenBank/DDBJ databases">
        <title>Evolutionary innovations through gain and loss of genes in the ectomycorrhizal Boletales.</title>
        <authorList>
            <person name="Wu G."/>
            <person name="Miyauchi S."/>
            <person name="Morin E."/>
            <person name="Yang Z.-L."/>
            <person name="Xu J."/>
            <person name="Martin F.M."/>
        </authorList>
    </citation>
    <scope>NUCLEOTIDE SEQUENCE</scope>
    <source>
        <strain evidence="7">BR01</strain>
    </source>
</reference>
<name>A0A8I2Z311_9AGAM</name>
<dbReference type="PROSITE" id="PS00571">
    <property type="entry name" value="AMIDASES"/>
    <property type="match status" value="1"/>
</dbReference>
<protein>
    <recommendedName>
        <fullName evidence="3">amidase</fullName>
        <ecNumber evidence="3">3.5.1.4</ecNumber>
    </recommendedName>
</protein>
<evidence type="ECO:0000256" key="4">
    <source>
        <dbReference type="ARBA" id="ARBA00022801"/>
    </source>
</evidence>
<comment type="catalytic activity">
    <reaction evidence="1">
        <text>a monocarboxylic acid amide + H2O = a monocarboxylate + NH4(+)</text>
        <dbReference type="Rhea" id="RHEA:12020"/>
        <dbReference type="ChEBI" id="CHEBI:15377"/>
        <dbReference type="ChEBI" id="CHEBI:28938"/>
        <dbReference type="ChEBI" id="CHEBI:35757"/>
        <dbReference type="ChEBI" id="CHEBI:83628"/>
        <dbReference type="EC" id="3.5.1.4"/>
    </reaction>
</comment>
<evidence type="ECO:0000256" key="1">
    <source>
        <dbReference type="ARBA" id="ARBA00001311"/>
    </source>
</evidence>
<keyword evidence="8" id="KW-1185">Reference proteome</keyword>
<dbReference type="Gene3D" id="3.90.1300.10">
    <property type="entry name" value="Amidase signature (AS) domain"/>
    <property type="match status" value="1"/>
</dbReference>
<proteinExistence type="inferred from homology"/>
<comment type="caution">
    <text evidence="7">The sequence shown here is derived from an EMBL/GenBank/DDBJ whole genome shotgun (WGS) entry which is preliminary data.</text>
</comment>
<evidence type="ECO:0000256" key="5">
    <source>
        <dbReference type="PIRSR" id="PIRSR001221-1"/>
    </source>
</evidence>
<keyword evidence="4" id="KW-0378">Hydrolase</keyword>
<dbReference type="InterPro" id="IPR023631">
    <property type="entry name" value="Amidase_dom"/>
</dbReference>
<evidence type="ECO:0000256" key="2">
    <source>
        <dbReference type="ARBA" id="ARBA00009199"/>
    </source>
</evidence>
<feature type="domain" description="Amidase" evidence="6">
    <location>
        <begin position="90"/>
        <end position="536"/>
    </location>
</feature>
<feature type="active site" description="Acyl-ester intermediate" evidence="5">
    <location>
        <position position="242"/>
    </location>
</feature>
<comment type="similarity">
    <text evidence="2">Belongs to the amidase family.</text>
</comment>
<dbReference type="PANTHER" id="PTHR46072:SF4">
    <property type="entry name" value="AMIDASE C550.07-RELATED"/>
    <property type="match status" value="1"/>
</dbReference>
<dbReference type="InterPro" id="IPR020556">
    <property type="entry name" value="Amidase_CS"/>
</dbReference>
<evidence type="ECO:0000313" key="7">
    <source>
        <dbReference type="EMBL" id="KAG6381958.1"/>
    </source>
</evidence>
<feature type="active site" description="Charge relay system" evidence="5">
    <location>
        <position position="145"/>
    </location>
</feature>
<dbReference type="Proteomes" id="UP000683000">
    <property type="component" value="Unassembled WGS sequence"/>
</dbReference>